<gene>
    <name evidence="2" type="ORF">ARMGADRAFT_99495</name>
</gene>
<dbReference type="InParanoid" id="A0A2H3CF19"/>
<feature type="chain" id="PRO_5013729400" evidence="1">
    <location>
        <begin position="32"/>
        <end position="54"/>
    </location>
</feature>
<feature type="signal peptide" evidence="1">
    <location>
        <begin position="1"/>
        <end position="31"/>
    </location>
</feature>
<dbReference type="Proteomes" id="UP000217790">
    <property type="component" value="Unassembled WGS sequence"/>
</dbReference>
<reference evidence="3" key="1">
    <citation type="journal article" date="2017" name="Nat. Ecol. Evol.">
        <title>Genome expansion and lineage-specific genetic innovations in the forest pathogenic fungi Armillaria.</title>
        <authorList>
            <person name="Sipos G."/>
            <person name="Prasanna A.N."/>
            <person name="Walter M.C."/>
            <person name="O'Connor E."/>
            <person name="Balint B."/>
            <person name="Krizsan K."/>
            <person name="Kiss B."/>
            <person name="Hess J."/>
            <person name="Varga T."/>
            <person name="Slot J."/>
            <person name="Riley R."/>
            <person name="Boka B."/>
            <person name="Rigling D."/>
            <person name="Barry K."/>
            <person name="Lee J."/>
            <person name="Mihaltcheva S."/>
            <person name="LaButti K."/>
            <person name="Lipzen A."/>
            <person name="Waldron R."/>
            <person name="Moloney N.M."/>
            <person name="Sperisen C."/>
            <person name="Kredics L."/>
            <person name="Vagvoelgyi C."/>
            <person name="Patrignani A."/>
            <person name="Fitzpatrick D."/>
            <person name="Nagy I."/>
            <person name="Doyle S."/>
            <person name="Anderson J.B."/>
            <person name="Grigoriev I.V."/>
            <person name="Gueldener U."/>
            <person name="Muensterkoetter M."/>
            <person name="Nagy L.G."/>
        </authorList>
    </citation>
    <scope>NUCLEOTIDE SEQUENCE [LARGE SCALE GENOMIC DNA]</scope>
    <source>
        <strain evidence="3">Ar21-2</strain>
    </source>
</reference>
<protein>
    <submittedName>
        <fullName evidence="2">Uncharacterized protein</fullName>
    </submittedName>
</protein>
<evidence type="ECO:0000256" key="1">
    <source>
        <dbReference type="SAM" id="SignalP"/>
    </source>
</evidence>
<evidence type="ECO:0000313" key="3">
    <source>
        <dbReference type="Proteomes" id="UP000217790"/>
    </source>
</evidence>
<evidence type="ECO:0000313" key="2">
    <source>
        <dbReference type="EMBL" id="PBK79924.1"/>
    </source>
</evidence>
<name>A0A2H3CF19_ARMGA</name>
<organism evidence="2 3">
    <name type="scientific">Armillaria gallica</name>
    <name type="common">Bulbous honey fungus</name>
    <name type="synonym">Armillaria bulbosa</name>
    <dbReference type="NCBI Taxonomy" id="47427"/>
    <lineage>
        <taxon>Eukaryota</taxon>
        <taxon>Fungi</taxon>
        <taxon>Dikarya</taxon>
        <taxon>Basidiomycota</taxon>
        <taxon>Agaricomycotina</taxon>
        <taxon>Agaricomycetes</taxon>
        <taxon>Agaricomycetidae</taxon>
        <taxon>Agaricales</taxon>
        <taxon>Marasmiineae</taxon>
        <taxon>Physalacriaceae</taxon>
        <taxon>Armillaria</taxon>
    </lineage>
</organism>
<dbReference type="AlphaFoldDB" id="A0A2H3CF19"/>
<accession>A0A2H3CF19</accession>
<dbReference type="EMBL" id="KZ293757">
    <property type="protein sequence ID" value="PBK79924.1"/>
    <property type="molecule type" value="Genomic_DNA"/>
</dbReference>
<keyword evidence="3" id="KW-1185">Reference proteome</keyword>
<proteinExistence type="predicted"/>
<keyword evidence="1" id="KW-0732">Signal</keyword>
<sequence>MMCLYFLLFCVCCFDLCPVSLRLCLWRSSSADLDMLGFYPRKFMYILIIKLHLF</sequence>